<dbReference type="EMBL" id="JAUJYO010000021">
    <property type="protein sequence ID" value="KAK1283500.1"/>
    <property type="molecule type" value="Genomic_DNA"/>
</dbReference>
<dbReference type="InterPro" id="IPR036691">
    <property type="entry name" value="Endo/exonu/phosph_ase_sf"/>
</dbReference>
<dbReference type="Pfam" id="PF03372">
    <property type="entry name" value="Exo_endo_phos"/>
    <property type="match status" value="1"/>
</dbReference>
<dbReference type="InterPro" id="IPR005135">
    <property type="entry name" value="Endo/exonuclease/phosphatase"/>
</dbReference>
<dbReference type="Proteomes" id="UP001180020">
    <property type="component" value="Unassembled WGS sequence"/>
</dbReference>
<comment type="caution">
    <text evidence="2">The sequence shown here is derived from an EMBL/GenBank/DDBJ whole genome shotgun (WGS) entry which is preliminary data.</text>
</comment>
<sequence>MLGASSRGGRVLKHGVLSEKGDWVIHCCLMFKCIVWNIRGLNDPTKRRAIRDLVATHMAQICCIQETKMEVVDRRIVQELGAGLLDEWAFKEARGAAGGILFCWNSSYWRVVDRSVGRHSLSILLEDKQTGTKWGCSGVYGPHEDAERATLWEELSSIRAQWGVPVTFMGDFNVLRRAEERNRGGEVSPAMVQFSDWIEEEGLIDLPISNHAYTWSNMREEPSLARLDRILVDDEWESTHPSCFVQGLPRAVSDHIPLLLTSEAGRPMPGPFRFASWWCEVEGIEELIRGSWNSSASGLRGARRVAFKLRRLKRVLREWSKTVRAARGKVMGGQAGHPNQSGGALQKSLQYQEGVEAYLGG</sequence>
<dbReference type="GO" id="GO:0003824">
    <property type="term" value="F:catalytic activity"/>
    <property type="evidence" value="ECO:0007669"/>
    <property type="project" value="InterPro"/>
</dbReference>
<feature type="domain" description="Endonuclease/exonuclease/phosphatase" evidence="1">
    <location>
        <begin position="35"/>
        <end position="255"/>
    </location>
</feature>
<name>A0AAV9C3V7_ACOCL</name>
<proteinExistence type="predicted"/>
<evidence type="ECO:0000313" key="3">
    <source>
        <dbReference type="Proteomes" id="UP001180020"/>
    </source>
</evidence>
<evidence type="ECO:0000259" key="1">
    <source>
        <dbReference type="Pfam" id="PF03372"/>
    </source>
</evidence>
<reference evidence="2" key="2">
    <citation type="submission" date="2023-06" db="EMBL/GenBank/DDBJ databases">
        <authorList>
            <person name="Ma L."/>
            <person name="Liu K.-W."/>
            <person name="Li Z."/>
            <person name="Hsiao Y.-Y."/>
            <person name="Qi Y."/>
            <person name="Fu T."/>
            <person name="Tang G."/>
            <person name="Zhang D."/>
            <person name="Sun W.-H."/>
            <person name="Liu D.-K."/>
            <person name="Li Y."/>
            <person name="Chen G.-Z."/>
            <person name="Liu X.-D."/>
            <person name="Liao X.-Y."/>
            <person name="Jiang Y.-T."/>
            <person name="Yu X."/>
            <person name="Hao Y."/>
            <person name="Huang J."/>
            <person name="Zhao X.-W."/>
            <person name="Ke S."/>
            <person name="Chen Y.-Y."/>
            <person name="Wu W.-L."/>
            <person name="Hsu J.-L."/>
            <person name="Lin Y.-F."/>
            <person name="Huang M.-D."/>
            <person name="Li C.-Y."/>
            <person name="Huang L."/>
            <person name="Wang Z.-W."/>
            <person name="Zhao X."/>
            <person name="Zhong W.-Y."/>
            <person name="Peng D.-H."/>
            <person name="Ahmad S."/>
            <person name="Lan S."/>
            <person name="Zhang J.-S."/>
            <person name="Tsai W.-C."/>
            <person name="Van De Peer Y."/>
            <person name="Liu Z.-J."/>
        </authorList>
    </citation>
    <scope>NUCLEOTIDE SEQUENCE</scope>
    <source>
        <strain evidence="2">CP</strain>
        <tissue evidence="2">Leaves</tissue>
    </source>
</reference>
<dbReference type="Gene3D" id="3.60.10.10">
    <property type="entry name" value="Endonuclease/exonuclease/phosphatase"/>
    <property type="match status" value="1"/>
</dbReference>
<dbReference type="SUPFAM" id="SSF56219">
    <property type="entry name" value="DNase I-like"/>
    <property type="match status" value="1"/>
</dbReference>
<evidence type="ECO:0000313" key="2">
    <source>
        <dbReference type="EMBL" id="KAK1283500.1"/>
    </source>
</evidence>
<dbReference type="AlphaFoldDB" id="A0AAV9C3V7"/>
<reference evidence="2" key="1">
    <citation type="journal article" date="2023" name="Nat. Commun.">
        <title>Diploid and tetraploid genomes of Acorus and the evolution of monocots.</title>
        <authorList>
            <person name="Ma L."/>
            <person name="Liu K.W."/>
            <person name="Li Z."/>
            <person name="Hsiao Y.Y."/>
            <person name="Qi Y."/>
            <person name="Fu T."/>
            <person name="Tang G.D."/>
            <person name="Zhang D."/>
            <person name="Sun W.H."/>
            <person name="Liu D.K."/>
            <person name="Li Y."/>
            <person name="Chen G.Z."/>
            <person name="Liu X.D."/>
            <person name="Liao X.Y."/>
            <person name="Jiang Y.T."/>
            <person name="Yu X."/>
            <person name="Hao Y."/>
            <person name="Huang J."/>
            <person name="Zhao X.W."/>
            <person name="Ke S."/>
            <person name="Chen Y.Y."/>
            <person name="Wu W.L."/>
            <person name="Hsu J.L."/>
            <person name="Lin Y.F."/>
            <person name="Huang M.D."/>
            <person name="Li C.Y."/>
            <person name="Huang L."/>
            <person name="Wang Z.W."/>
            <person name="Zhao X."/>
            <person name="Zhong W.Y."/>
            <person name="Peng D.H."/>
            <person name="Ahmad S."/>
            <person name="Lan S."/>
            <person name="Zhang J.S."/>
            <person name="Tsai W.C."/>
            <person name="Van de Peer Y."/>
            <person name="Liu Z.J."/>
        </authorList>
    </citation>
    <scope>NUCLEOTIDE SEQUENCE</scope>
    <source>
        <strain evidence="2">CP</strain>
    </source>
</reference>
<gene>
    <name evidence="2" type="ORF">QJS10_CPB21g01144</name>
</gene>
<accession>A0AAV9C3V7</accession>
<protein>
    <recommendedName>
        <fullName evidence="1">Endonuclease/exonuclease/phosphatase domain-containing protein</fullName>
    </recommendedName>
</protein>
<keyword evidence="3" id="KW-1185">Reference proteome</keyword>
<organism evidence="2 3">
    <name type="scientific">Acorus calamus</name>
    <name type="common">Sweet flag</name>
    <dbReference type="NCBI Taxonomy" id="4465"/>
    <lineage>
        <taxon>Eukaryota</taxon>
        <taxon>Viridiplantae</taxon>
        <taxon>Streptophyta</taxon>
        <taxon>Embryophyta</taxon>
        <taxon>Tracheophyta</taxon>
        <taxon>Spermatophyta</taxon>
        <taxon>Magnoliopsida</taxon>
        <taxon>Liliopsida</taxon>
        <taxon>Acoraceae</taxon>
        <taxon>Acorus</taxon>
    </lineage>
</organism>
<dbReference type="PANTHER" id="PTHR33710:SF71">
    <property type="entry name" value="ENDONUCLEASE_EXONUCLEASE_PHOSPHATASE DOMAIN-CONTAINING PROTEIN"/>
    <property type="match status" value="1"/>
</dbReference>
<dbReference type="PANTHER" id="PTHR33710">
    <property type="entry name" value="BNAC02G09200D PROTEIN"/>
    <property type="match status" value="1"/>
</dbReference>